<protein>
    <recommendedName>
        <fullName evidence="3">DUF1579 domain-containing protein</fullName>
    </recommendedName>
</protein>
<reference evidence="1 2" key="1">
    <citation type="submission" date="2018-04" db="EMBL/GenBank/DDBJ databases">
        <title>Complete genome uncultured novel isolate.</title>
        <authorList>
            <person name="Merlino G."/>
        </authorList>
    </citation>
    <scope>NUCLEOTIDE SEQUENCE [LARGE SCALE GENOMIC DNA]</scope>
    <source>
        <strain evidence="2">R1DC9</strain>
    </source>
</reference>
<organism evidence="1 2">
    <name type="scientific">Mangrovivirga cuniculi</name>
    <dbReference type="NCBI Taxonomy" id="2715131"/>
    <lineage>
        <taxon>Bacteria</taxon>
        <taxon>Pseudomonadati</taxon>
        <taxon>Bacteroidota</taxon>
        <taxon>Cytophagia</taxon>
        <taxon>Cytophagales</taxon>
        <taxon>Mangrovivirgaceae</taxon>
        <taxon>Mangrovivirga</taxon>
    </lineage>
</organism>
<dbReference type="AlphaFoldDB" id="A0A4D7K9V0"/>
<dbReference type="OrthoDB" id="1437459at2"/>
<evidence type="ECO:0000313" key="2">
    <source>
        <dbReference type="Proteomes" id="UP000298616"/>
    </source>
</evidence>
<keyword evidence="2" id="KW-1185">Reference proteome</keyword>
<name>A0A4D7K9V0_9BACT</name>
<sequence>MRIIVLIIIGLNFTFSAYTQEKTESVDQLNFMVGKWDGNGWILGKDRIKKHFSQSEIIQSKVKGRALIVNGLGYEIDSTGAITDREIHEAFGIISYNNERKTVTMISFSSMKGRMESDMMILGEKKLQWSFKDEKSGATIRFTEDFSKENKWSEIGEVSMDGENWHQFFEMNLSKQ</sequence>
<accession>A0A4D7K9V0</accession>
<proteinExistence type="predicted"/>
<evidence type="ECO:0000313" key="1">
    <source>
        <dbReference type="EMBL" id="QCK16118.1"/>
    </source>
</evidence>
<evidence type="ECO:0008006" key="3">
    <source>
        <dbReference type="Google" id="ProtNLM"/>
    </source>
</evidence>
<dbReference type="KEGG" id="fpf:DCC35_15905"/>
<dbReference type="RefSeq" id="WP_137091715.1">
    <property type="nucleotide sequence ID" value="NZ_CP028923.1"/>
</dbReference>
<dbReference type="EMBL" id="CP028923">
    <property type="protein sequence ID" value="QCK16118.1"/>
    <property type="molecule type" value="Genomic_DNA"/>
</dbReference>
<dbReference type="Proteomes" id="UP000298616">
    <property type="component" value="Chromosome"/>
</dbReference>
<gene>
    <name evidence="1" type="ORF">DCC35_15905</name>
</gene>